<dbReference type="InterPro" id="IPR000209">
    <property type="entry name" value="Peptidase_S8/S53_dom"/>
</dbReference>
<keyword evidence="8" id="KW-1185">Reference proteome</keyword>
<name>A0ABN2MQ71_9PSEU</name>
<feature type="active site" description="Charge relay system" evidence="5">
    <location>
        <position position="13"/>
    </location>
</feature>
<dbReference type="CDD" id="cd00306">
    <property type="entry name" value="Peptidases_S8_S53"/>
    <property type="match status" value="1"/>
</dbReference>
<dbReference type="EMBL" id="BAAAQK010000003">
    <property type="protein sequence ID" value="GAA1833639.1"/>
    <property type="molecule type" value="Genomic_DNA"/>
</dbReference>
<dbReference type="InterPro" id="IPR050131">
    <property type="entry name" value="Peptidase_S8_subtilisin-like"/>
</dbReference>
<dbReference type="PANTHER" id="PTHR43806">
    <property type="entry name" value="PEPTIDASE S8"/>
    <property type="match status" value="1"/>
</dbReference>
<sequence>MPSTEAVRVGHLDTGVDPALASRVERFRTVDRDGLDSRDTVPSDPHGHGTVTAELIIGAAPDAVLCSASVIEDGNIVARILLGLDWLAACGVGVVCLPLGLPSRTPALRSAVRALVERDVVMVAPIGNGGAGAACAPGCYPEVLSVGASRADGRVAAFSGSAHGEDGGCVGPDVVTQGVEVPVGGRLSSGTSAAAAQVAGVVAALRRAVPHASAGAVRRALALSAAEPAADQRHRVRFGTVRVDAALAELARHPSGGEHLATGEVGFVDPRLVALLGRTAPEARVDAVLELTDDGAAERVARGRRAVRLGIRPIVVLRDRAEAVGALLDDPALIMASAADVDRTLWLR</sequence>
<dbReference type="PANTHER" id="PTHR43806:SF11">
    <property type="entry name" value="CEREVISIN-RELATED"/>
    <property type="match status" value="1"/>
</dbReference>
<protein>
    <recommendedName>
        <fullName evidence="6">Peptidase S8/S53 domain-containing protein</fullName>
    </recommendedName>
</protein>
<dbReference type="SUPFAM" id="SSF52743">
    <property type="entry name" value="Subtilisin-like"/>
    <property type="match status" value="1"/>
</dbReference>
<evidence type="ECO:0000259" key="6">
    <source>
        <dbReference type="Pfam" id="PF00082"/>
    </source>
</evidence>
<dbReference type="InterPro" id="IPR036852">
    <property type="entry name" value="Peptidase_S8/S53_dom_sf"/>
</dbReference>
<keyword evidence="2 5" id="KW-0645">Protease</keyword>
<evidence type="ECO:0000256" key="5">
    <source>
        <dbReference type="PROSITE-ProRule" id="PRU01240"/>
    </source>
</evidence>
<gene>
    <name evidence="7" type="ORF">GCM10009836_09730</name>
</gene>
<dbReference type="PROSITE" id="PS51892">
    <property type="entry name" value="SUBTILASE"/>
    <property type="match status" value="1"/>
</dbReference>
<organism evidence="7 8">
    <name type="scientific">Pseudonocardia ailaonensis</name>
    <dbReference type="NCBI Taxonomy" id="367279"/>
    <lineage>
        <taxon>Bacteria</taxon>
        <taxon>Bacillati</taxon>
        <taxon>Actinomycetota</taxon>
        <taxon>Actinomycetes</taxon>
        <taxon>Pseudonocardiales</taxon>
        <taxon>Pseudonocardiaceae</taxon>
        <taxon>Pseudonocardia</taxon>
    </lineage>
</organism>
<evidence type="ECO:0000313" key="7">
    <source>
        <dbReference type="EMBL" id="GAA1833639.1"/>
    </source>
</evidence>
<evidence type="ECO:0000256" key="1">
    <source>
        <dbReference type="ARBA" id="ARBA00011073"/>
    </source>
</evidence>
<keyword evidence="3 5" id="KW-0378">Hydrolase</keyword>
<dbReference type="Gene3D" id="3.40.50.200">
    <property type="entry name" value="Peptidase S8/S53 domain"/>
    <property type="match status" value="1"/>
</dbReference>
<comment type="similarity">
    <text evidence="1 5">Belongs to the peptidase S8 family.</text>
</comment>
<feature type="domain" description="Peptidase S8/S53" evidence="6">
    <location>
        <begin position="6"/>
        <end position="232"/>
    </location>
</feature>
<dbReference type="InterPro" id="IPR015500">
    <property type="entry name" value="Peptidase_S8_subtilisin-rel"/>
</dbReference>
<proteinExistence type="inferred from homology"/>
<dbReference type="Proteomes" id="UP001500449">
    <property type="component" value="Unassembled WGS sequence"/>
</dbReference>
<evidence type="ECO:0000256" key="4">
    <source>
        <dbReference type="ARBA" id="ARBA00022825"/>
    </source>
</evidence>
<evidence type="ECO:0000256" key="2">
    <source>
        <dbReference type="ARBA" id="ARBA00022670"/>
    </source>
</evidence>
<feature type="active site" description="Charge relay system" evidence="5">
    <location>
        <position position="48"/>
    </location>
</feature>
<dbReference type="Pfam" id="PF00082">
    <property type="entry name" value="Peptidase_S8"/>
    <property type="match status" value="1"/>
</dbReference>
<dbReference type="RefSeq" id="WP_344412749.1">
    <property type="nucleotide sequence ID" value="NZ_BAAAQK010000003.1"/>
</dbReference>
<evidence type="ECO:0000313" key="8">
    <source>
        <dbReference type="Proteomes" id="UP001500449"/>
    </source>
</evidence>
<reference evidence="7 8" key="1">
    <citation type="journal article" date="2019" name="Int. J. Syst. Evol. Microbiol.">
        <title>The Global Catalogue of Microorganisms (GCM) 10K type strain sequencing project: providing services to taxonomists for standard genome sequencing and annotation.</title>
        <authorList>
            <consortium name="The Broad Institute Genomics Platform"/>
            <consortium name="The Broad Institute Genome Sequencing Center for Infectious Disease"/>
            <person name="Wu L."/>
            <person name="Ma J."/>
        </authorList>
    </citation>
    <scope>NUCLEOTIDE SEQUENCE [LARGE SCALE GENOMIC DNA]</scope>
    <source>
        <strain evidence="7 8">JCM 16009</strain>
    </source>
</reference>
<feature type="active site" description="Charge relay system" evidence="5">
    <location>
        <position position="192"/>
    </location>
</feature>
<keyword evidence="4 5" id="KW-0720">Serine protease</keyword>
<evidence type="ECO:0000256" key="3">
    <source>
        <dbReference type="ARBA" id="ARBA00022801"/>
    </source>
</evidence>
<comment type="caution">
    <text evidence="7">The sequence shown here is derived from an EMBL/GenBank/DDBJ whole genome shotgun (WGS) entry which is preliminary data.</text>
</comment>
<accession>A0ABN2MQ71</accession>
<dbReference type="PRINTS" id="PR00723">
    <property type="entry name" value="SUBTILISIN"/>
</dbReference>